<dbReference type="InterPro" id="IPR031571">
    <property type="entry name" value="RcpC_dom"/>
</dbReference>
<dbReference type="InterPro" id="IPR017592">
    <property type="entry name" value="Pilus_assmbl_Flp-typ_CpaB"/>
</dbReference>
<name>A0A7C8FTQ0_9ACTN</name>
<dbReference type="CDD" id="cd11614">
    <property type="entry name" value="SAF_CpaB_FlgA_like"/>
    <property type="match status" value="1"/>
</dbReference>
<accession>A0A7C8FTQ0</accession>
<dbReference type="NCBIfam" id="TIGR03177">
    <property type="entry name" value="pilus_cpaB"/>
    <property type="match status" value="1"/>
</dbReference>
<sequence>MRMSKTTITGIACGVVCALCVGLYLASVRGEVDEARAAALERYGGDQIEVCVAKRDLAAGEVVDGNAIVTKLWVADLLPDGAVTDAAQIVGKRLGSSIVKGEVITVRRTEAAAASLSVPTGKAAISVPARAVQAVGGSVEAGMTVDVYATGPVSTTKLVAGALVLATSAAAEGSAAAAEWVTLAVDPERVQEIVAAAQNLELYFALPAIGDDTEATAADGEAADLGVPAGQAAPAASENGASAVADDAVTAASSDGSSAGIDGEVAR</sequence>
<evidence type="ECO:0000256" key="1">
    <source>
        <dbReference type="SAM" id="MobiDB-lite"/>
    </source>
</evidence>
<dbReference type="SMART" id="SM00858">
    <property type="entry name" value="SAF"/>
    <property type="match status" value="1"/>
</dbReference>
<protein>
    <submittedName>
        <fullName evidence="3">Flp pilus assembly protein CpaB</fullName>
    </submittedName>
</protein>
<evidence type="ECO:0000259" key="2">
    <source>
        <dbReference type="SMART" id="SM00858"/>
    </source>
</evidence>
<proteinExistence type="predicted"/>
<gene>
    <name evidence="3" type="primary">cpaB</name>
    <name evidence="3" type="ORF">F8D48_05145</name>
</gene>
<evidence type="ECO:0000313" key="4">
    <source>
        <dbReference type="Proteomes" id="UP000479639"/>
    </source>
</evidence>
<feature type="region of interest" description="Disordered" evidence="1">
    <location>
        <begin position="229"/>
        <end position="267"/>
    </location>
</feature>
<dbReference type="AlphaFoldDB" id="A0A7C8FTQ0"/>
<dbReference type="EMBL" id="WAJS01000013">
    <property type="protein sequence ID" value="KAB1648677.1"/>
    <property type="molecule type" value="Genomic_DNA"/>
</dbReference>
<dbReference type="Pfam" id="PF16976">
    <property type="entry name" value="RcpC"/>
    <property type="match status" value="1"/>
</dbReference>
<comment type="caution">
    <text evidence="3">The sequence shown here is derived from an EMBL/GenBank/DDBJ whole genome shotgun (WGS) entry which is preliminary data.</text>
</comment>
<dbReference type="InterPro" id="IPR013974">
    <property type="entry name" value="SAF"/>
</dbReference>
<evidence type="ECO:0000313" key="3">
    <source>
        <dbReference type="EMBL" id="KAB1648677.1"/>
    </source>
</evidence>
<dbReference type="Gene3D" id="3.90.1210.10">
    <property type="entry name" value="Antifreeze-like/N-acetylneuraminic acid synthase C-terminal domain"/>
    <property type="match status" value="1"/>
</dbReference>
<dbReference type="Proteomes" id="UP000479639">
    <property type="component" value="Unassembled WGS sequence"/>
</dbReference>
<feature type="domain" description="SAF" evidence="2">
    <location>
        <begin position="48"/>
        <end position="110"/>
    </location>
</feature>
<organism evidence="3 4">
    <name type="scientific">Adlercreutzia muris</name>
    <dbReference type="NCBI Taxonomy" id="1796610"/>
    <lineage>
        <taxon>Bacteria</taxon>
        <taxon>Bacillati</taxon>
        <taxon>Actinomycetota</taxon>
        <taxon>Coriobacteriia</taxon>
        <taxon>Eggerthellales</taxon>
        <taxon>Eggerthellaceae</taxon>
        <taxon>Adlercreutzia</taxon>
    </lineage>
</organism>
<keyword evidence="4" id="KW-1185">Reference proteome</keyword>
<reference evidence="3 4" key="1">
    <citation type="submission" date="2019-09" db="EMBL/GenBank/DDBJ databases">
        <title>Whole genome shotgun sequencing (WGS) of Ellagibacter isourolithinifaciens DSM 104140(T) and Adlercreutzia muris DSM 29508(T).</title>
        <authorList>
            <person name="Stoll D.A."/>
            <person name="Danylec N."/>
            <person name="Huch M."/>
        </authorList>
    </citation>
    <scope>NUCLEOTIDE SEQUENCE [LARGE SCALE GENOMIC DNA]</scope>
    <source>
        <strain evidence="3 4">DSM 29508</strain>
    </source>
</reference>
<dbReference type="Pfam" id="PF08666">
    <property type="entry name" value="SAF"/>
    <property type="match status" value="1"/>
</dbReference>